<evidence type="ECO:0000313" key="5">
    <source>
        <dbReference type="EMBL" id="JAI56295.1"/>
    </source>
</evidence>
<sequence length="622" mass="69780">MGNGKSQPAGLLIEDKAFIANNFWTLHNAVYGNETERNVTVFAGVADTKGEFSALEMFSKNLMLHRHPNILKYVASWRVNDQVYLATEEVNTLQNVISKQTSLQICIGLHSILNAISFLHEKAHSSHNNICQASVYVTPEGHWKLAGLEYLCRFSDLSARFLSDSRQGRYDRGISPSENNRVPQPPCAIDQYAFGVFVEEILKSRTDENVPGLLDFLNIAKTELQTADCKARPSFRKLLEHPYFTHQFIYIHNFLTELPLKSGSEKQIFFRELTNKLSEFNEDVVAGQLGSLLLSRILLLDNSAQEFLLPQMLKPRIDENSNCIFSEKTFKEYIVPKLVSIFHVRDTQVRLILLTYFQSFTTMCCATQLRSEILPELLVGIKDTNDELVAATLKALSELVPILGAATVVGGKRSKLFSDGRPKVRSYSKRTVKNIVEKTKEVDAGTVPVEESAEMFLKERPSPDGGEAQSVATPVEEAEQWDSWETPNNPSSENIPHVAEEPVEHTNASENKYLKENSVVQDSAKSVTAKQLADLDVLDVKSQPISAAVNPEEDFFRDMEPVICKTHVVHISDPQTSISERKLSKFEVTDEIIGSVDEGWGDELEWADVNEVSNVSSQSDTY</sequence>
<feature type="region of interest" description="Disordered" evidence="3">
    <location>
        <begin position="458"/>
        <end position="495"/>
    </location>
</feature>
<accession>A0A0P4VW33</accession>
<dbReference type="InterPro" id="IPR021133">
    <property type="entry name" value="HEAT_type_2"/>
</dbReference>
<dbReference type="PANTHER" id="PTHR12984:SF15">
    <property type="entry name" value="PROTEIN-ASSOCIATING WITH THE CARBOXYL-TERMINAL DOMAIN OF EZRIN"/>
    <property type="match status" value="1"/>
</dbReference>
<evidence type="ECO:0000256" key="3">
    <source>
        <dbReference type="SAM" id="MobiDB-lite"/>
    </source>
</evidence>
<dbReference type="PROSITE" id="PS50011">
    <property type="entry name" value="PROTEIN_KINASE_DOM"/>
    <property type="match status" value="1"/>
</dbReference>
<feature type="compositionally biased region" description="Polar residues" evidence="3">
    <location>
        <begin position="483"/>
        <end position="494"/>
    </location>
</feature>
<dbReference type="SUPFAM" id="SSF48371">
    <property type="entry name" value="ARM repeat"/>
    <property type="match status" value="1"/>
</dbReference>
<proteinExistence type="evidence at transcript level"/>
<dbReference type="InterPro" id="IPR011009">
    <property type="entry name" value="Kinase-like_dom_sf"/>
</dbReference>
<dbReference type="AlphaFoldDB" id="A0A0P4VW33"/>
<dbReference type="InterPro" id="IPR051177">
    <property type="entry name" value="CIK-Related_Protein"/>
</dbReference>
<dbReference type="EMBL" id="GDKW01000300">
    <property type="protein sequence ID" value="JAI56295.1"/>
    <property type="molecule type" value="mRNA"/>
</dbReference>
<evidence type="ECO:0000256" key="2">
    <source>
        <dbReference type="PROSITE-ProRule" id="PRU00103"/>
    </source>
</evidence>
<protein>
    <recommendedName>
        <fullName evidence="4">Protein kinase domain-containing protein</fullName>
    </recommendedName>
</protein>
<evidence type="ECO:0000259" key="4">
    <source>
        <dbReference type="PROSITE" id="PS50011"/>
    </source>
</evidence>
<feature type="domain" description="Protein kinase" evidence="4">
    <location>
        <begin position="1"/>
        <end position="308"/>
    </location>
</feature>
<evidence type="ECO:0000256" key="1">
    <source>
        <dbReference type="ARBA" id="ARBA00038349"/>
    </source>
</evidence>
<dbReference type="GO" id="GO:0004672">
    <property type="term" value="F:protein kinase activity"/>
    <property type="evidence" value="ECO:0007669"/>
    <property type="project" value="InterPro"/>
</dbReference>
<dbReference type="InterPro" id="IPR016024">
    <property type="entry name" value="ARM-type_fold"/>
</dbReference>
<dbReference type="Gene3D" id="1.25.10.10">
    <property type="entry name" value="Leucine-rich Repeat Variant"/>
    <property type="match status" value="1"/>
</dbReference>
<dbReference type="Gene3D" id="3.30.200.20">
    <property type="entry name" value="Phosphorylase Kinase, domain 1"/>
    <property type="match status" value="1"/>
</dbReference>
<dbReference type="PANTHER" id="PTHR12984">
    <property type="entry name" value="SCY1-RELATED S/T PROTEIN KINASE-LIKE"/>
    <property type="match status" value="1"/>
</dbReference>
<comment type="similarity">
    <text evidence="1">Belongs to the protein kinase superfamily.</text>
</comment>
<reference evidence="5" key="1">
    <citation type="journal article" date="2016" name="PLoS Negl. Trop. Dis.">
        <title>A Deep Insight into the Sialome of Rhodnius neglectus, a Vector of Chagas Disease.</title>
        <authorList>
            <person name="Santiago P.B."/>
            <person name="Assumpcao T.C."/>
            <person name="Araujo C.N."/>
            <person name="Bastos I.M."/>
            <person name="Neves D."/>
            <person name="Silva I.G."/>
            <person name="Charneau S."/>
            <person name="Queiroz R.M."/>
            <person name="Raiol T."/>
            <person name="Oliveira J.V."/>
            <person name="Sousa M.V."/>
            <person name="Calvo E."/>
            <person name="Ribeiro J.M."/>
            <person name="Santana J.M."/>
        </authorList>
    </citation>
    <scope>NUCLEOTIDE SEQUENCE</scope>
    <source>
        <tissue evidence="5">Salivary glands</tissue>
    </source>
</reference>
<organism evidence="5">
    <name type="scientific">Rhodnius neglectus</name>
    <dbReference type="NCBI Taxonomy" id="72488"/>
    <lineage>
        <taxon>Eukaryota</taxon>
        <taxon>Metazoa</taxon>
        <taxon>Ecdysozoa</taxon>
        <taxon>Arthropoda</taxon>
        <taxon>Hexapoda</taxon>
        <taxon>Insecta</taxon>
        <taxon>Pterygota</taxon>
        <taxon>Neoptera</taxon>
        <taxon>Paraneoptera</taxon>
        <taxon>Hemiptera</taxon>
        <taxon>Heteroptera</taxon>
        <taxon>Panheteroptera</taxon>
        <taxon>Cimicomorpha</taxon>
        <taxon>Reduviidae</taxon>
        <taxon>Triatominae</taxon>
        <taxon>Rhodnius</taxon>
    </lineage>
</organism>
<dbReference type="GO" id="GO:0005524">
    <property type="term" value="F:ATP binding"/>
    <property type="evidence" value="ECO:0007669"/>
    <property type="project" value="InterPro"/>
</dbReference>
<dbReference type="InterPro" id="IPR000719">
    <property type="entry name" value="Prot_kinase_dom"/>
</dbReference>
<dbReference type="SUPFAM" id="SSF56112">
    <property type="entry name" value="Protein kinase-like (PK-like)"/>
    <property type="match status" value="1"/>
</dbReference>
<dbReference type="PROSITE" id="PS50077">
    <property type="entry name" value="HEAT_REPEAT"/>
    <property type="match status" value="1"/>
</dbReference>
<feature type="repeat" description="HEAT" evidence="2">
    <location>
        <begin position="373"/>
        <end position="408"/>
    </location>
</feature>
<dbReference type="InterPro" id="IPR011989">
    <property type="entry name" value="ARM-like"/>
</dbReference>
<dbReference type="Gene3D" id="1.10.510.10">
    <property type="entry name" value="Transferase(Phosphotransferase) domain 1"/>
    <property type="match status" value="1"/>
</dbReference>
<name>A0A0P4VW33_9HEMI</name>